<dbReference type="PATRIC" id="fig|1618983.3.peg.798"/>
<dbReference type="Proteomes" id="UP000033930">
    <property type="component" value="Unassembled WGS sequence"/>
</dbReference>
<dbReference type="GO" id="GO:0016020">
    <property type="term" value="C:membrane"/>
    <property type="evidence" value="ECO:0007669"/>
    <property type="project" value="UniProtKB-SubCell"/>
</dbReference>
<evidence type="ECO:0000313" key="7">
    <source>
        <dbReference type="Proteomes" id="UP000033930"/>
    </source>
</evidence>
<dbReference type="AlphaFoldDB" id="A0A0G0YD00"/>
<organism evidence="6 7">
    <name type="scientific">Candidatus Uhrbacteria bacterium GW2011_GWC1_41_20</name>
    <dbReference type="NCBI Taxonomy" id="1618983"/>
    <lineage>
        <taxon>Bacteria</taxon>
        <taxon>Candidatus Uhriibacteriota</taxon>
    </lineage>
</organism>
<evidence type="ECO:0000256" key="1">
    <source>
        <dbReference type="ARBA" id="ARBA00004141"/>
    </source>
</evidence>
<evidence type="ECO:0000256" key="2">
    <source>
        <dbReference type="ARBA" id="ARBA00022692"/>
    </source>
</evidence>
<proteinExistence type="predicted"/>
<comment type="subcellular location">
    <subcellularLocation>
        <location evidence="1">Membrane</location>
        <topology evidence="1">Multi-pass membrane protein</topology>
    </subcellularLocation>
</comment>
<feature type="transmembrane region" description="Helical" evidence="5">
    <location>
        <begin position="207"/>
        <end position="228"/>
    </location>
</feature>
<comment type="caution">
    <text evidence="6">The sequence shown here is derived from an EMBL/GenBank/DDBJ whole genome shotgun (WGS) entry which is preliminary data.</text>
</comment>
<reference evidence="6 7" key="1">
    <citation type="journal article" date="2015" name="Nature">
        <title>rRNA introns, odd ribosomes, and small enigmatic genomes across a large radiation of phyla.</title>
        <authorList>
            <person name="Brown C.T."/>
            <person name="Hug L.A."/>
            <person name="Thomas B.C."/>
            <person name="Sharon I."/>
            <person name="Castelle C.J."/>
            <person name="Singh A."/>
            <person name="Wilkins M.J."/>
            <person name="Williams K.H."/>
            <person name="Banfield J.F."/>
        </authorList>
    </citation>
    <scope>NUCLEOTIDE SEQUENCE [LARGE SCALE GENOMIC DNA]</scope>
</reference>
<dbReference type="InterPro" id="IPR003689">
    <property type="entry name" value="ZIP"/>
</dbReference>
<feature type="transmembrane region" description="Helical" evidence="5">
    <location>
        <begin position="75"/>
        <end position="93"/>
    </location>
</feature>
<evidence type="ECO:0000256" key="3">
    <source>
        <dbReference type="ARBA" id="ARBA00022989"/>
    </source>
</evidence>
<name>A0A0G0YD00_9BACT</name>
<evidence type="ECO:0000313" key="6">
    <source>
        <dbReference type="EMBL" id="KKR98197.1"/>
    </source>
</evidence>
<accession>A0A0G0YD00</accession>
<keyword evidence="2 5" id="KW-0812">Transmembrane</keyword>
<evidence type="ECO:0000256" key="4">
    <source>
        <dbReference type="ARBA" id="ARBA00023136"/>
    </source>
</evidence>
<feature type="transmembrane region" description="Helical" evidence="5">
    <location>
        <begin position="35"/>
        <end position="55"/>
    </location>
</feature>
<feature type="transmembrane region" description="Helical" evidence="5">
    <location>
        <begin position="240"/>
        <end position="260"/>
    </location>
</feature>
<dbReference type="GO" id="GO:0046873">
    <property type="term" value="F:metal ion transmembrane transporter activity"/>
    <property type="evidence" value="ECO:0007669"/>
    <property type="project" value="InterPro"/>
</dbReference>
<gene>
    <name evidence="6" type="ORF">UU50_C0020G0015</name>
</gene>
<protein>
    <submittedName>
        <fullName evidence="6">Zinc/iron permease</fullName>
    </submittedName>
</protein>
<keyword evidence="4 5" id="KW-0472">Membrane</keyword>
<keyword evidence="3 5" id="KW-1133">Transmembrane helix</keyword>
<dbReference type="Pfam" id="PF02535">
    <property type="entry name" value="Zip"/>
    <property type="match status" value="1"/>
</dbReference>
<evidence type="ECO:0000256" key="5">
    <source>
        <dbReference type="SAM" id="Phobius"/>
    </source>
</evidence>
<dbReference type="PANTHER" id="PTHR16950">
    <property type="entry name" value="ZINC TRANSPORTER SLC39A7 HISTIDINE-RICH MEMBRANE PROTEIN KE4"/>
    <property type="match status" value="1"/>
</dbReference>
<dbReference type="EMBL" id="LCAW01000020">
    <property type="protein sequence ID" value="KKR98197.1"/>
    <property type="molecule type" value="Genomic_DNA"/>
</dbReference>
<feature type="transmembrane region" description="Helical" evidence="5">
    <location>
        <begin position="6"/>
        <end position="28"/>
    </location>
</feature>
<dbReference type="PANTHER" id="PTHR16950:SF16">
    <property type="entry name" value="ZINC TRANSPORTER ZIP13"/>
    <property type="match status" value="1"/>
</dbReference>
<feature type="transmembrane region" description="Helical" evidence="5">
    <location>
        <begin position="180"/>
        <end position="201"/>
    </location>
</feature>
<sequence>MTTLLWILLSTFLISLISFISVFTLAFSKQGLERIVLILVSLSAGGLLGGAFLHLIPEALEELSGTLEADASVTVFLYVIFGFCLFLIIEQFLHWHHDHHGEQCCKEERHLKSKKALSTLILVGDGVHNLLDGLVIAAAFVVSPATGIVTTLAVALHELPQEIGDFGVLVFSGLKRSKALFYNFLSGLTAVLGGFIGFMFAEQSESVAVYLLPIAAGGFIYLAASDLIPEIKHSESSIRMFLHVFVLIVGIALMYLMRLIEV</sequence>